<dbReference type="AlphaFoldDB" id="A0A060HCY1"/>
<evidence type="ECO:0000256" key="1">
    <source>
        <dbReference type="ARBA" id="ARBA00023122"/>
    </source>
</evidence>
<dbReference type="Proteomes" id="UP000027093">
    <property type="component" value="Chromosome"/>
</dbReference>
<feature type="domain" description="CBS" evidence="2">
    <location>
        <begin position="145"/>
        <end position="179"/>
    </location>
</feature>
<evidence type="ECO:0000313" key="4">
    <source>
        <dbReference type="Proteomes" id="UP000027093"/>
    </source>
</evidence>
<dbReference type="InterPro" id="IPR000644">
    <property type="entry name" value="CBS_dom"/>
</dbReference>
<dbReference type="Pfam" id="PF00571">
    <property type="entry name" value="CBS"/>
    <property type="match status" value="2"/>
</dbReference>
<dbReference type="Gene3D" id="3.10.580.10">
    <property type="entry name" value="CBS-domain"/>
    <property type="match status" value="1"/>
</dbReference>
<protein>
    <recommendedName>
        <fullName evidence="2">CBS domain-containing protein</fullName>
    </recommendedName>
</protein>
<accession>A0A060HCY1</accession>
<proteinExistence type="predicted"/>
<evidence type="ECO:0000259" key="2">
    <source>
        <dbReference type="Pfam" id="PF00571"/>
    </source>
</evidence>
<keyword evidence="1" id="KW-0129">CBS domain</keyword>
<name>A0A060HCY1_9ARCH</name>
<evidence type="ECO:0000313" key="3">
    <source>
        <dbReference type="EMBL" id="AIC14599.1"/>
    </source>
</evidence>
<reference evidence="3 4" key="1">
    <citation type="journal article" date="2014" name="Int. J. Syst. Evol. Microbiol.">
        <title>Nitrososphaera viennensis gen. nov., sp. nov., an aerobic and mesophilic, ammonia-oxidizing archaeon from soil and a member of the archaeal phylum Thaumarchaeota.</title>
        <authorList>
            <person name="Stieglmeier M."/>
            <person name="Klingl A."/>
            <person name="Alves R.J."/>
            <person name="Rittmann S.K."/>
            <person name="Melcher M."/>
            <person name="Leisch N."/>
            <person name="Schleper C."/>
        </authorList>
    </citation>
    <scope>NUCLEOTIDE SEQUENCE [LARGE SCALE GENOMIC DNA]</scope>
    <source>
        <strain evidence="3">EN76</strain>
    </source>
</reference>
<dbReference type="KEGG" id="nvn:NVIE_004060"/>
<dbReference type="STRING" id="926571.NVIE_004060"/>
<dbReference type="PANTHER" id="PTHR43080">
    <property type="entry name" value="CBS DOMAIN-CONTAINING PROTEIN CBSX3, MITOCHONDRIAL"/>
    <property type="match status" value="1"/>
</dbReference>
<dbReference type="InterPro" id="IPR046342">
    <property type="entry name" value="CBS_dom_sf"/>
</dbReference>
<dbReference type="InterPro" id="IPR051257">
    <property type="entry name" value="Diverse_CBS-Domain"/>
</dbReference>
<dbReference type="SUPFAM" id="SSF54631">
    <property type="entry name" value="CBS-domain pair"/>
    <property type="match status" value="1"/>
</dbReference>
<dbReference type="PANTHER" id="PTHR43080:SF2">
    <property type="entry name" value="CBS DOMAIN-CONTAINING PROTEIN"/>
    <property type="match status" value="1"/>
</dbReference>
<dbReference type="CDD" id="cd02205">
    <property type="entry name" value="CBS_pair_SF"/>
    <property type="match status" value="1"/>
</dbReference>
<dbReference type="EMBL" id="CP007536">
    <property type="protein sequence ID" value="AIC14599.1"/>
    <property type="molecule type" value="Genomic_DNA"/>
</dbReference>
<organism evidence="3 4">
    <name type="scientific">Nitrososphaera viennensis EN76</name>
    <dbReference type="NCBI Taxonomy" id="926571"/>
    <lineage>
        <taxon>Archaea</taxon>
        <taxon>Nitrososphaerota</taxon>
        <taxon>Nitrososphaeria</taxon>
        <taxon>Nitrososphaerales</taxon>
        <taxon>Nitrososphaeraceae</taxon>
        <taxon>Nitrososphaera</taxon>
    </lineage>
</organism>
<feature type="domain" description="CBS" evidence="2">
    <location>
        <begin position="92"/>
        <end position="134"/>
    </location>
</feature>
<dbReference type="HOGENOM" id="CLU_1040582_0_0_2"/>
<keyword evidence="4" id="KW-1185">Reference proteome</keyword>
<sequence length="267" mass="29684">MFKLQDISIREAAPHIFRRPLLYVSPFDSMLQVATFIATGPQIYVDGLVVLEENKLAGRIGGYALANHILKTRERWLDGKALQIMEALEHALREDDSITKALRVFMETRFAFMPVSSNGKIVASLSLRDLINYAMGLKVEVQGLTSPLLTIDNDTSVLDALEFMVEKGVRNIVFLKQDGPYVINDRKILAYLLHSQTRDLISRRGFEVLATIKVIGIGALKGTSVDLRSEAGSVAHLFSNIETSCLFVGNRILTPWDLVMKGSGFIS</sequence>
<gene>
    <name evidence="3" type="ORF">NVIE_004060</name>
</gene>